<keyword evidence="1" id="KW-0472">Membrane</keyword>
<evidence type="ECO:0000313" key="3">
    <source>
        <dbReference type="Proteomes" id="UP001596353"/>
    </source>
</evidence>
<reference evidence="3" key="1">
    <citation type="journal article" date="2019" name="Int. J. Syst. Evol. Microbiol.">
        <title>The Global Catalogue of Microorganisms (GCM) 10K type strain sequencing project: providing services to taxonomists for standard genome sequencing and annotation.</title>
        <authorList>
            <consortium name="The Broad Institute Genomics Platform"/>
            <consortium name="The Broad Institute Genome Sequencing Center for Infectious Disease"/>
            <person name="Wu L."/>
            <person name="Ma J."/>
        </authorList>
    </citation>
    <scope>NUCLEOTIDE SEQUENCE [LARGE SCALE GENOMIC DNA]</scope>
    <source>
        <strain evidence="3">CCUG 66188</strain>
    </source>
</reference>
<evidence type="ECO:0000313" key="2">
    <source>
        <dbReference type="EMBL" id="MFC6760125.1"/>
    </source>
</evidence>
<protein>
    <submittedName>
        <fullName evidence="2">Uncharacterized protein</fullName>
    </submittedName>
</protein>
<gene>
    <name evidence="2" type="ORF">ACFQFQ_12515</name>
</gene>
<proteinExistence type="predicted"/>
<comment type="caution">
    <text evidence="2">The sequence shown here is derived from an EMBL/GenBank/DDBJ whole genome shotgun (WGS) entry which is preliminary data.</text>
</comment>
<feature type="transmembrane region" description="Helical" evidence="1">
    <location>
        <begin position="34"/>
        <end position="53"/>
    </location>
</feature>
<keyword evidence="3" id="KW-1185">Reference proteome</keyword>
<accession>A0ABW2B350</accession>
<dbReference type="Proteomes" id="UP001596353">
    <property type="component" value="Unassembled WGS sequence"/>
</dbReference>
<feature type="transmembrane region" description="Helical" evidence="1">
    <location>
        <begin position="59"/>
        <end position="78"/>
    </location>
</feature>
<evidence type="ECO:0000256" key="1">
    <source>
        <dbReference type="SAM" id="Phobius"/>
    </source>
</evidence>
<sequence length="163" mass="17054">MTAAADFTKGGATTCEPVSMVDGGRMLARTLQRICGAGLFLAAFVIWLAPGTAEAEVMLFRLLLSVAAALAGLGMMLASSKPEAPEIEIDTIRRTVSLVRPDGYGVREVLTRSSFAELGAAEVSGPVVRLWDAQGVLLAVATLTDTSLRNSLINGLRDAGKFA</sequence>
<keyword evidence="1" id="KW-1133">Transmembrane helix</keyword>
<name>A0ABW2B350_9RHOB</name>
<organism evidence="2 3">
    <name type="scientific">Sulfitobacter porphyrae</name>
    <dbReference type="NCBI Taxonomy" id="1246864"/>
    <lineage>
        <taxon>Bacteria</taxon>
        <taxon>Pseudomonadati</taxon>
        <taxon>Pseudomonadota</taxon>
        <taxon>Alphaproteobacteria</taxon>
        <taxon>Rhodobacterales</taxon>
        <taxon>Roseobacteraceae</taxon>
        <taxon>Sulfitobacter</taxon>
    </lineage>
</organism>
<dbReference type="EMBL" id="JBHSWG010000001">
    <property type="protein sequence ID" value="MFC6760125.1"/>
    <property type="molecule type" value="Genomic_DNA"/>
</dbReference>
<keyword evidence="1" id="KW-0812">Transmembrane</keyword>